<feature type="domain" description="C2H2-type" evidence="3">
    <location>
        <begin position="11"/>
        <end position="39"/>
    </location>
</feature>
<dbReference type="AlphaFoldDB" id="A0A0A9VWY5"/>
<evidence type="ECO:0000256" key="1">
    <source>
        <dbReference type="PROSITE-ProRule" id="PRU00042"/>
    </source>
</evidence>
<dbReference type="InterPro" id="IPR013087">
    <property type="entry name" value="Znf_C2H2_type"/>
</dbReference>
<gene>
    <name evidence="4" type="primary">ztf-17_1</name>
    <name evidence="4" type="ORF">CM83_49651</name>
</gene>
<dbReference type="PANTHER" id="PTHR33936:SF24">
    <property type="entry name" value="C2H2-TYPE DOMAIN-CONTAINING PROTEIN"/>
    <property type="match status" value="1"/>
</dbReference>
<evidence type="ECO:0000259" key="3">
    <source>
        <dbReference type="PROSITE" id="PS50157"/>
    </source>
</evidence>
<dbReference type="InterPro" id="IPR036236">
    <property type="entry name" value="Znf_C2H2_sf"/>
</dbReference>
<proteinExistence type="predicted"/>
<dbReference type="InterPro" id="IPR052797">
    <property type="entry name" value="RegFact_GeneExpr_CellDeath"/>
</dbReference>
<dbReference type="SMART" id="SM00355">
    <property type="entry name" value="ZnF_C2H2"/>
    <property type="match status" value="2"/>
</dbReference>
<organism evidence="4">
    <name type="scientific">Lygus hesperus</name>
    <name type="common">Western plant bug</name>
    <dbReference type="NCBI Taxonomy" id="30085"/>
    <lineage>
        <taxon>Eukaryota</taxon>
        <taxon>Metazoa</taxon>
        <taxon>Ecdysozoa</taxon>
        <taxon>Arthropoda</taxon>
        <taxon>Hexapoda</taxon>
        <taxon>Insecta</taxon>
        <taxon>Pterygota</taxon>
        <taxon>Neoptera</taxon>
        <taxon>Paraneoptera</taxon>
        <taxon>Hemiptera</taxon>
        <taxon>Heteroptera</taxon>
        <taxon>Panheteroptera</taxon>
        <taxon>Cimicomorpha</taxon>
        <taxon>Miridae</taxon>
        <taxon>Mirini</taxon>
        <taxon>Lygus</taxon>
    </lineage>
</organism>
<dbReference type="PANTHER" id="PTHR33936">
    <property type="entry name" value="PROTEIN CBG17840"/>
    <property type="match status" value="1"/>
</dbReference>
<keyword evidence="1" id="KW-0479">Metal-binding</keyword>
<dbReference type="InterPro" id="IPR048324">
    <property type="entry name" value="ZSWIM1-3_RNaseH-like"/>
</dbReference>
<dbReference type="GO" id="GO:0008270">
    <property type="term" value="F:zinc ion binding"/>
    <property type="evidence" value="ECO:0007669"/>
    <property type="project" value="UniProtKB-KW"/>
</dbReference>
<accession>A0A0A9VWY5</accession>
<dbReference type="Gene3D" id="3.30.160.60">
    <property type="entry name" value="Classic Zinc Finger"/>
    <property type="match status" value="1"/>
</dbReference>
<dbReference type="EMBL" id="GBHO01043460">
    <property type="protein sequence ID" value="JAG00144.1"/>
    <property type="molecule type" value="Transcribed_RNA"/>
</dbReference>
<dbReference type="SUPFAM" id="SSF57667">
    <property type="entry name" value="beta-beta-alpha zinc fingers"/>
    <property type="match status" value="1"/>
</dbReference>
<evidence type="ECO:0000313" key="4">
    <source>
        <dbReference type="EMBL" id="JAG00144.1"/>
    </source>
</evidence>
<dbReference type="PROSITE" id="PS00028">
    <property type="entry name" value="ZINC_FINGER_C2H2_1"/>
    <property type="match status" value="2"/>
</dbReference>
<reference evidence="4" key="2">
    <citation type="submission" date="2014-07" db="EMBL/GenBank/DDBJ databases">
        <authorList>
            <person name="Hull J."/>
        </authorList>
    </citation>
    <scope>NUCLEOTIDE SEQUENCE</scope>
</reference>
<evidence type="ECO:0000256" key="2">
    <source>
        <dbReference type="SAM" id="MobiDB-lite"/>
    </source>
</evidence>
<keyword evidence="1" id="KW-0862">Zinc</keyword>
<dbReference type="PROSITE" id="PS50157">
    <property type="entry name" value="ZINC_FINGER_C2H2_2"/>
    <property type="match status" value="1"/>
</dbReference>
<name>A0A0A9VWY5_LYGHE</name>
<sequence>MDVETQHSLKYACPQCEDIFSHLSSLRRHKLAKHAESQKTPKSLVCPSCDVAFSNFDTFEVHLKVEHDFEVESQSLSFDSEAKFEEWKRSIEQRGDVKFVIRTTVRSSEKRTIYFRCNRSGKVRLRVTSDDRKRERKSQGSRKIDSHCPARITASVTTDGRVTVLFCKSHFGHEMKLAHIPIPSPVRRKVASQIASKVPLDSVLEETQTTLSGELRREHLISMQDFHNIVRDFGLNCEVIRHSDDSTSVEAWVESQNALPSDESSVLFYKAKGSKSPQFPQLKESDFMLAIMTLGQKEILEAFGHDVICLDSTHGTNGFRYKLTTLLVLDEFRQGFPCAFLITDRNDHEGVEVFLNRIKEKVGTLNCRVLMTDMAQVFYNSWKAVMGDCPVRLFSSWHVMRAWQNKINATIKDKTKKQSASHIMYTLLTETDENVFSTMLTNLVNKLCSDDDTSVFGKYIEDNYKKSAKNWAYCFRERAGINTNMHLERMHGILKHLYLKGTSAKRIDLSIDALMKLINSKLFDRLVSLEKISMTLDTNRVLPTPEANVWTVAASNGNELYKVSRLDQPCTIQPCLLNSKRCETCFHVFSCTCIDFSIQNNVCEHIHLVCRFLGKCANNEDVTDEQMEISDEEGFLIEDEHQNSMKISELTNILSSTSTQDSPRESIEDLKQEVLDLVHSALNSCQTREQVLSCKRIASSMQPVVDASIYSAISFKEKEKVNVRKKIDPQRRFISKKKKTQKTNNFKPTIEEKGRIATRATLDSFP</sequence>
<dbReference type="Pfam" id="PF21056">
    <property type="entry name" value="ZSWIM1-3_RNaseH-like"/>
    <property type="match status" value="1"/>
</dbReference>
<feature type="region of interest" description="Disordered" evidence="2">
    <location>
        <begin position="127"/>
        <end position="146"/>
    </location>
</feature>
<keyword evidence="1" id="KW-0863">Zinc-finger</keyword>
<reference evidence="4" key="1">
    <citation type="journal article" date="2014" name="PLoS ONE">
        <title>Transcriptome-Based Identification of ABC Transporters in the Western Tarnished Plant Bug Lygus hesperus.</title>
        <authorList>
            <person name="Hull J.J."/>
            <person name="Chaney K."/>
            <person name="Geib S.M."/>
            <person name="Fabrick J.A."/>
            <person name="Brent C.S."/>
            <person name="Walsh D."/>
            <person name="Lavine L.C."/>
        </authorList>
    </citation>
    <scope>NUCLEOTIDE SEQUENCE</scope>
</reference>
<protein>
    <submittedName>
        <fullName evidence="4">Putative zinc finger transcription factor protein 17</fullName>
    </submittedName>
</protein>